<dbReference type="EMBL" id="JARBHB010000004">
    <property type="protein sequence ID" value="KAJ8887699.1"/>
    <property type="molecule type" value="Genomic_DNA"/>
</dbReference>
<name>A0ABQ9HTJ7_9NEOP</name>
<reference evidence="2 3" key="1">
    <citation type="submission" date="2023-02" db="EMBL/GenBank/DDBJ databases">
        <title>LHISI_Scaffold_Assembly.</title>
        <authorList>
            <person name="Stuart O.P."/>
            <person name="Cleave R."/>
            <person name="Magrath M.J.L."/>
            <person name="Mikheyev A.S."/>
        </authorList>
    </citation>
    <scope>NUCLEOTIDE SEQUENCE [LARGE SCALE GENOMIC DNA]</scope>
    <source>
        <strain evidence="2">Daus_M_001</strain>
        <tissue evidence="2">Leg muscle</tissue>
    </source>
</reference>
<feature type="compositionally biased region" description="Basic and acidic residues" evidence="1">
    <location>
        <begin position="406"/>
        <end position="418"/>
    </location>
</feature>
<feature type="region of interest" description="Disordered" evidence="1">
    <location>
        <begin position="311"/>
        <end position="335"/>
    </location>
</feature>
<sequence length="769" mass="86366">MWVIEVTMEQHRNEMAGETGHPREKPPTNGIITCSTWIVRFAQSADCQIRPVRLLTGRTKGSAHERHVISFPKCRPRRLTSSVVAQRVDSFDWLVRAFPIAFSASKISCTHKEVSDCDDIRNEGGSSMMTSVVMLEYSTGVGVHKPQDNWLQDLMNEPLGFQSAGDEDDLASLRNRTPNHDIRPTPKCRGEIVAYFANCSRTRNQIGVTSQQLVVMPSANQSLQLIIRHKVRSQILAQPIREWVPARQRKRHAITCLYIYLICVSVVQVSADCAGVHRMLQVKIFGRRLLTARSSHPMRVIEVSMEQLRNREAGEAGDPREHPPTNGIARHDSQIRKSAASCDPDFCDGGQGRVEEVRGNDRVICTIADVRRPSWEGVTFSQRQISASRGRNTHTASLSSASVSPAKERNRRGADPRENPPTNGIVQHHSYMRKSGDPAGVRLYSLKRKYADVNCALVTCCYSGRPRLGHRSTGGVIHRVDQWLKIYKYTRTRQQNGFAVRQHVGTPFANRRLVTCLPPGSAASRESFTARNSQSETRPIARASLSYLESVTPTTKQPLRERVKRFGRLLTTSRNETAGETGDPRENPLTSGIIQYNFHLRKSGLNQPGIEAGLRWWEASRLTDQPLRPLETPKWSSTLSAGARKREIPEKIRRPEASSGMTPTCEIREWPGRSFNPICLWCEASRLTAQPRGSSVFLLGQYHAPLKREALSAKEAMQARTYGATPFSRETVRCCQVVSTCGEQSKAYQPATTMLYVERLACQRVIRKN</sequence>
<accession>A0ABQ9HTJ7</accession>
<proteinExistence type="predicted"/>
<evidence type="ECO:0000313" key="2">
    <source>
        <dbReference type="EMBL" id="KAJ8887699.1"/>
    </source>
</evidence>
<feature type="region of interest" description="Disordered" evidence="1">
    <location>
        <begin position="383"/>
        <end position="425"/>
    </location>
</feature>
<keyword evidence="3" id="KW-1185">Reference proteome</keyword>
<dbReference type="Proteomes" id="UP001159363">
    <property type="component" value="Chromosome X"/>
</dbReference>
<organism evidence="2 3">
    <name type="scientific">Dryococelus australis</name>
    <dbReference type="NCBI Taxonomy" id="614101"/>
    <lineage>
        <taxon>Eukaryota</taxon>
        <taxon>Metazoa</taxon>
        <taxon>Ecdysozoa</taxon>
        <taxon>Arthropoda</taxon>
        <taxon>Hexapoda</taxon>
        <taxon>Insecta</taxon>
        <taxon>Pterygota</taxon>
        <taxon>Neoptera</taxon>
        <taxon>Polyneoptera</taxon>
        <taxon>Phasmatodea</taxon>
        <taxon>Verophasmatodea</taxon>
        <taxon>Anareolatae</taxon>
        <taxon>Phasmatidae</taxon>
        <taxon>Eurycanthinae</taxon>
        <taxon>Dryococelus</taxon>
    </lineage>
</organism>
<feature type="compositionally biased region" description="Polar residues" evidence="1">
    <location>
        <begin position="383"/>
        <end position="403"/>
    </location>
</feature>
<evidence type="ECO:0000256" key="1">
    <source>
        <dbReference type="SAM" id="MobiDB-lite"/>
    </source>
</evidence>
<protein>
    <submittedName>
        <fullName evidence="2">Uncharacterized protein</fullName>
    </submittedName>
</protein>
<gene>
    <name evidence="2" type="ORF">PR048_013917</name>
</gene>
<evidence type="ECO:0000313" key="3">
    <source>
        <dbReference type="Proteomes" id="UP001159363"/>
    </source>
</evidence>
<comment type="caution">
    <text evidence="2">The sequence shown here is derived from an EMBL/GenBank/DDBJ whole genome shotgun (WGS) entry which is preliminary data.</text>
</comment>